<keyword evidence="8" id="KW-1185">Reference proteome</keyword>
<dbReference type="RefSeq" id="WP_210356024.1">
    <property type="nucleotide sequence ID" value="NZ_JAEQMU010000006.1"/>
</dbReference>
<keyword evidence="3" id="KW-0731">Sigma factor</keyword>
<dbReference type="InterPro" id="IPR007627">
    <property type="entry name" value="RNA_pol_sigma70_r2"/>
</dbReference>
<dbReference type="InterPro" id="IPR039425">
    <property type="entry name" value="RNA_pol_sigma-70-like"/>
</dbReference>
<accession>A0ABW5L0V1</accession>
<comment type="similarity">
    <text evidence="1">Belongs to the sigma-70 factor family. ECF subfamily.</text>
</comment>
<reference evidence="8" key="1">
    <citation type="journal article" date="2019" name="Int. J. Syst. Evol. Microbiol.">
        <title>The Global Catalogue of Microorganisms (GCM) 10K type strain sequencing project: providing services to taxonomists for standard genome sequencing and annotation.</title>
        <authorList>
            <consortium name="The Broad Institute Genomics Platform"/>
            <consortium name="The Broad Institute Genome Sequencing Center for Infectious Disease"/>
            <person name="Wu L."/>
            <person name="Ma J."/>
        </authorList>
    </citation>
    <scope>NUCLEOTIDE SEQUENCE [LARGE SCALE GENOMIC DNA]</scope>
    <source>
        <strain evidence="8">KCTC 52298</strain>
    </source>
</reference>
<evidence type="ECO:0000259" key="5">
    <source>
        <dbReference type="Pfam" id="PF04542"/>
    </source>
</evidence>
<name>A0ABW5L0V1_9SPHI</name>
<evidence type="ECO:0000313" key="8">
    <source>
        <dbReference type="Proteomes" id="UP001597440"/>
    </source>
</evidence>
<dbReference type="Gene3D" id="1.10.10.10">
    <property type="entry name" value="Winged helix-like DNA-binding domain superfamily/Winged helix DNA-binding domain"/>
    <property type="match status" value="1"/>
</dbReference>
<dbReference type="EMBL" id="JBHULD010000008">
    <property type="protein sequence ID" value="MFD2554175.1"/>
    <property type="molecule type" value="Genomic_DNA"/>
</dbReference>
<evidence type="ECO:0000256" key="1">
    <source>
        <dbReference type="ARBA" id="ARBA00010641"/>
    </source>
</evidence>
<dbReference type="SUPFAM" id="SSF88946">
    <property type="entry name" value="Sigma2 domain of RNA polymerase sigma factors"/>
    <property type="match status" value="1"/>
</dbReference>
<dbReference type="InterPro" id="IPR036388">
    <property type="entry name" value="WH-like_DNA-bd_sf"/>
</dbReference>
<dbReference type="Pfam" id="PF04542">
    <property type="entry name" value="Sigma70_r2"/>
    <property type="match status" value="1"/>
</dbReference>
<keyword evidence="4" id="KW-0804">Transcription</keyword>
<protein>
    <submittedName>
        <fullName evidence="7">RNA polymerase sigma-70 factor</fullName>
    </submittedName>
</protein>
<evidence type="ECO:0000256" key="2">
    <source>
        <dbReference type="ARBA" id="ARBA00023015"/>
    </source>
</evidence>
<dbReference type="InterPro" id="IPR013324">
    <property type="entry name" value="RNA_pol_sigma_r3/r4-like"/>
</dbReference>
<gene>
    <name evidence="7" type="ORF">ACFSQW_07230</name>
</gene>
<evidence type="ECO:0000313" key="7">
    <source>
        <dbReference type="EMBL" id="MFD2554175.1"/>
    </source>
</evidence>
<keyword evidence="2" id="KW-0805">Transcription regulation</keyword>
<organism evidence="7 8">
    <name type="scientific">Sphingobacterium tabacisoli</name>
    <dbReference type="NCBI Taxonomy" id="2044855"/>
    <lineage>
        <taxon>Bacteria</taxon>
        <taxon>Pseudomonadati</taxon>
        <taxon>Bacteroidota</taxon>
        <taxon>Sphingobacteriia</taxon>
        <taxon>Sphingobacteriales</taxon>
        <taxon>Sphingobacteriaceae</taxon>
        <taxon>Sphingobacterium</taxon>
    </lineage>
</organism>
<dbReference type="NCBIfam" id="TIGR02985">
    <property type="entry name" value="Sig70_bacteroi1"/>
    <property type="match status" value="1"/>
</dbReference>
<dbReference type="InterPro" id="IPR014284">
    <property type="entry name" value="RNA_pol_sigma-70_dom"/>
</dbReference>
<dbReference type="PANTHER" id="PTHR43133:SF46">
    <property type="entry name" value="RNA POLYMERASE SIGMA-70 FACTOR ECF SUBFAMILY"/>
    <property type="match status" value="1"/>
</dbReference>
<dbReference type="Pfam" id="PF08281">
    <property type="entry name" value="Sigma70_r4_2"/>
    <property type="match status" value="1"/>
</dbReference>
<evidence type="ECO:0000256" key="4">
    <source>
        <dbReference type="ARBA" id="ARBA00023163"/>
    </source>
</evidence>
<dbReference type="InterPro" id="IPR013325">
    <property type="entry name" value="RNA_pol_sigma_r2"/>
</dbReference>
<dbReference type="Proteomes" id="UP001597440">
    <property type="component" value="Unassembled WGS sequence"/>
</dbReference>
<evidence type="ECO:0000259" key="6">
    <source>
        <dbReference type="Pfam" id="PF08281"/>
    </source>
</evidence>
<evidence type="ECO:0000256" key="3">
    <source>
        <dbReference type="ARBA" id="ARBA00023082"/>
    </source>
</evidence>
<comment type="caution">
    <text evidence="7">The sequence shown here is derived from an EMBL/GenBank/DDBJ whole genome shotgun (WGS) entry which is preliminary data.</text>
</comment>
<dbReference type="InterPro" id="IPR013249">
    <property type="entry name" value="RNA_pol_sigma70_r4_t2"/>
</dbReference>
<feature type="domain" description="RNA polymerase sigma-70 region 2" evidence="5">
    <location>
        <begin position="25"/>
        <end position="91"/>
    </location>
</feature>
<dbReference type="PANTHER" id="PTHR43133">
    <property type="entry name" value="RNA POLYMERASE ECF-TYPE SIGMA FACTO"/>
    <property type="match status" value="1"/>
</dbReference>
<dbReference type="InterPro" id="IPR014327">
    <property type="entry name" value="RNA_pol_sigma70_bacteroid"/>
</dbReference>
<proteinExistence type="inferred from homology"/>
<dbReference type="Gene3D" id="1.10.1740.10">
    <property type="match status" value="1"/>
</dbReference>
<dbReference type="SUPFAM" id="SSF88659">
    <property type="entry name" value="Sigma3 and sigma4 domains of RNA polymerase sigma factors"/>
    <property type="match status" value="1"/>
</dbReference>
<feature type="domain" description="RNA polymerase sigma factor 70 region 4 type 2" evidence="6">
    <location>
        <begin position="124"/>
        <end position="173"/>
    </location>
</feature>
<sequence length="189" mass="22094">MYSKLTDLDLAQLIREDDRGAYTELYNRYALLLLNHAYNKTQDRDEAKDIVQEVFTTIWGKRKELVFSKNLSGFLYTSVRNVILNQIARQGVQQKYLDSMRHFAAQGVPIVDQAIREKELAILIESEIERLSPKMREVFELSRKEHLSHQEIAIRLGLSEQTVSKHITNALKILRDKLGLLVYLLFLFR</sequence>
<dbReference type="NCBIfam" id="TIGR02937">
    <property type="entry name" value="sigma70-ECF"/>
    <property type="match status" value="1"/>
</dbReference>